<gene>
    <name evidence="1" type="ORF">AAVZ08_04920</name>
</gene>
<dbReference type="RefSeq" id="WP_347985371.1">
    <property type="nucleotide sequence ID" value="NZ_JBCNVT010000001.1"/>
</dbReference>
<organism evidence="1 2">
    <name type="scientific">Limosilactobacillus allomucosae</name>
    <dbReference type="NCBI Taxonomy" id="3142938"/>
    <lineage>
        <taxon>Bacteria</taxon>
        <taxon>Bacillati</taxon>
        <taxon>Bacillota</taxon>
        <taxon>Bacilli</taxon>
        <taxon>Lactobacillales</taxon>
        <taxon>Lactobacillaceae</taxon>
        <taxon>Limosilactobacillus</taxon>
    </lineage>
</organism>
<dbReference type="InterPro" id="IPR036388">
    <property type="entry name" value="WH-like_DNA-bd_sf"/>
</dbReference>
<accession>A0ABV0I452</accession>
<proteinExistence type="predicted"/>
<evidence type="ECO:0000313" key="2">
    <source>
        <dbReference type="Proteomes" id="UP001456307"/>
    </source>
</evidence>
<reference evidence="1 2" key="1">
    <citation type="submission" date="2024-04" db="EMBL/GenBank/DDBJ databases">
        <title>Limosilactobacillus allomucosae sp. nov., a novel species isolated from wild boar faecal samples as potential probiotics for domestic pigs.</title>
        <authorList>
            <person name="Chen B."/>
        </authorList>
    </citation>
    <scope>NUCLEOTIDE SEQUENCE [LARGE SCALE GENOMIC DNA]</scope>
    <source>
        <strain evidence="1 2">WILCCON 0055</strain>
    </source>
</reference>
<dbReference type="EMBL" id="JBCNVT010000001">
    <property type="protein sequence ID" value="MEO5285943.1"/>
    <property type="molecule type" value="Genomic_DNA"/>
</dbReference>
<comment type="caution">
    <text evidence="1">The sequence shown here is derived from an EMBL/GenBank/DDBJ whole genome shotgun (WGS) entry which is preliminary data.</text>
</comment>
<evidence type="ECO:0000313" key="1">
    <source>
        <dbReference type="EMBL" id="MEO5285943.1"/>
    </source>
</evidence>
<keyword evidence="2" id="KW-1185">Reference proteome</keyword>
<sequence length="111" mass="13637">MTNQQTILTLARVLKNSDQAIMVDQLLNWQQEKARINDPEAFHEGTWWVYMPIRAWQEQLSWISERTIQRHLKELNELGLIRIGDFNRYRYDRTRWYTVNEEKLRLMISER</sequence>
<protein>
    <submittedName>
        <fullName evidence="1">Helix-turn-helix domain-containing protein</fullName>
    </submittedName>
</protein>
<dbReference type="Gene3D" id="1.10.10.10">
    <property type="entry name" value="Winged helix-like DNA-binding domain superfamily/Winged helix DNA-binding domain"/>
    <property type="match status" value="1"/>
</dbReference>
<name>A0ABV0I452_9LACO</name>
<dbReference type="Proteomes" id="UP001456307">
    <property type="component" value="Unassembled WGS sequence"/>
</dbReference>